<dbReference type="Proteomes" id="UP000008792">
    <property type="component" value="Unassembled WGS sequence"/>
</dbReference>
<name>B4LQN9_DROVI</name>
<dbReference type="InterPro" id="IPR027417">
    <property type="entry name" value="P-loop_NTPase"/>
</dbReference>
<dbReference type="AlphaFoldDB" id="B4LQN9"/>
<evidence type="ECO:0000313" key="4">
    <source>
        <dbReference type="Proteomes" id="UP000008792"/>
    </source>
</evidence>
<dbReference type="SMART" id="SM00173">
    <property type="entry name" value="RAS"/>
    <property type="match status" value="1"/>
</dbReference>
<dbReference type="InParanoid" id="B4LQN9"/>
<evidence type="ECO:0000256" key="1">
    <source>
        <dbReference type="ARBA" id="ARBA00006270"/>
    </source>
</evidence>
<dbReference type="KEGG" id="dvi:6628875"/>
<dbReference type="InterPro" id="IPR005225">
    <property type="entry name" value="Small_GTP-bd"/>
</dbReference>
<dbReference type="PROSITE" id="PS51421">
    <property type="entry name" value="RAS"/>
    <property type="match status" value="1"/>
</dbReference>
<dbReference type="FunFam" id="3.40.50.300:FF:001447">
    <property type="entry name" value="Ras-related protein Rab-1B"/>
    <property type="match status" value="1"/>
</dbReference>
<proteinExistence type="inferred from homology"/>
<protein>
    <submittedName>
        <fullName evidence="3">Uncharacterized protein</fullName>
    </submittedName>
</protein>
<evidence type="ECO:0000313" key="3">
    <source>
        <dbReference type="EMBL" id="EDW64496.2"/>
    </source>
</evidence>
<dbReference type="PANTHER" id="PTHR47978">
    <property type="match status" value="1"/>
</dbReference>
<dbReference type="SMR" id="B4LQN9"/>
<dbReference type="GO" id="GO:0005525">
    <property type="term" value="F:GTP binding"/>
    <property type="evidence" value="ECO:0007669"/>
    <property type="project" value="InterPro"/>
</dbReference>
<dbReference type="OrthoDB" id="7865878at2759"/>
<dbReference type="PRINTS" id="PR00449">
    <property type="entry name" value="RASTRNSFRMNG"/>
</dbReference>
<dbReference type="eggNOG" id="KOG0092">
    <property type="taxonomic scope" value="Eukaryota"/>
</dbReference>
<keyword evidence="2" id="KW-0547">Nucleotide-binding</keyword>
<sequence>MSSTNAKGKVQWRRNRGDTAARRRETMPWLIKRYKLVILGAATVGKSSLVSHFTHGSYLSVKENTLVAAFSSIYLNKCLKFDTWEVAGEERWHRLAHLYYRGAQAALVVYDVQDRASYVCAKDWIDEVRIKLAPDLVIAIAANKVDLWDDLCVNSDEMKSLAQNNDYIFMETSARTGQNVHEIFAAIAEKLQARKNPDTLKVSSDEFCGCRIL</sequence>
<keyword evidence="4" id="KW-1185">Reference proteome</keyword>
<gene>
    <name evidence="3" type="primary">Dvir\GJ22237</name>
    <name evidence="3" type="ORF">Dvir_GJ22237</name>
</gene>
<comment type="similarity">
    <text evidence="1">Belongs to the small GTPase superfamily. Rab family.</text>
</comment>
<dbReference type="InterPro" id="IPR001806">
    <property type="entry name" value="Small_GTPase"/>
</dbReference>
<dbReference type="PROSITE" id="PS51419">
    <property type="entry name" value="RAB"/>
    <property type="match status" value="1"/>
</dbReference>
<reference evidence="3 4" key="1">
    <citation type="journal article" date="2007" name="Nature">
        <title>Evolution of genes and genomes on the Drosophila phylogeny.</title>
        <authorList>
            <consortium name="Drosophila 12 Genomes Consortium"/>
            <person name="Clark A.G."/>
            <person name="Eisen M.B."/>
            <person name="Smith D.R."/>
            <person name="Bergman C.M."/>
            <person name="Oliver B."/>
            <person name="Markow T.A."/>
            <person name="Kaufman T.C."/>
            <person name="Kellis M."/>
            <person name="Gelbart W."/>
            <person name="Iyer V.N."/>
            <person name="Pollard D.A."/>
            <person name="Sackton T.B."/>
            <person name="Larracuente A.M."/>
            <person name="Singh N.D."/>
            <person name="Abad J.P."/>
            <person name="Abt D.N."/>
            <person name="Adryan B."/>
            <person name="Aguade M."/>
            <person name="Akashi H."/>
            <person name="Anderson W.W."/>
            <person name="Aquadro C.F."/>
            <person name="Ardell D.H."/>
            <person name="Arguello R."/>
            <person name="Artieri C.G."/>
            <person name="Barbash D.A."/>
            <person name="Barker D."/>
            <person name="Barsanti P."/>
            <person name="Batterham P."/>
            <person name="Batzoglou S."/>
            <person name="Begun D."/>
            <person name="Bhutkar A."/>
            <person name="Blanco E."/>
            <person name="Bosak S.A."/>
            <person name="Bradley R.K."/>
            <person name="Brand A.D."/>
            <person name="Brent M.R."/>
            <person name="Brooks A.N."/>
            <person name="Brown R.H."/>
            <person name="Butlin R.K."/>
            <person name="Caggese C."/>
            <person name="Calvi B.R."/>
            <person name="Bernardo de Carvalho A."/>
            <person name="Caspi A."/>
            <person name="Castrezana S."/>
            <person name="Celniker S.E."/>
            <person name="Chang J.L."/>
            <person name="Chapple C."/>
            <person name="Chatterji S."/>
            <person name="Chinwalla A."/>
            <person name="Civetta A."/>
            <person name="Clifton S.W."/>
            <person name="Comeron J.M."/>
            <person name="Costello J.C."/>
            <person name="Coyne J.A."/>
            <person name="Daub J."/>
            <person name="David R.G."/>
            <person name="Delcher A.L."/>
            <person name="Delehaunty K."/>
            <person name="Do C.B."/>
            <person name="Ebling H."/>
            <person name="Edwards K."/>
            <person name="Eickbush T."/>
            <person name="Evans J.D."/>
            <person name="Filipski A."/>
            <person name="Findeiss S."/>
            <person name="Freyhult E."/>
            <person name="Fulton L."/>
            <person name="Fulton R."/>
            <person name="Garcia A.C."/>
            <person name="Gardiner A."/>
            <person name="Garfield D.A."/>
            <person name="Garvin B.E."/>
            <person name="Gibson G."/>
            <person name="Gilbert D."/>
            <person name="Gnerre S."/>
            <person name="Godfrey J."/>
            <person name="Good R."/>
            <person name="Gotea V."/>
            <person name="Gravely B."/>
            <person name="Greenberg A.J."/>
            <person name="Griffiths-Jones S."/>
            <person name="Gross S."/>
            <person name="Guigo R."/>
            <person name="Gustafson E.A."/>
            <person name="Haerty W."/>
            <person name="Hahn M.W."/>
            <person name="Halligan D.L."/>
            <person name="Halpern A.L."/>
            <person name="Halter G.M."/>
            <person name="Han M.V."/>
            <person name="Heger A."/>
            <person name="Hillier L."/>
            <person name="Hinrichs A.S."/>
            <person name="Holmes I."/>
            <person name="Hoskins R.A."/>
            <person name="Hubisz M.J."/>
            <person name="Hultmark D."/>
            <person name="Huntley M.A."/>
            <person name="Jaffe D.B."/>
            <person name="Jagadeeshan S."/>
            <person name="Jeck W.R."/>
            <person name="Johnson J."/>
            <person name="Jones C.D."/>
            <person name="Jordan W.C."/>
            <person name="Karpen G.H."/>
            <person name="Kataoka E."/>
            <person name="Keightley P.D."/>
            <person name="Kheradpour P."/>
            <person name="Kirkness E.F."/>
            <person name="Koerich L.B."/>
            <person name="Kristiansen K."/>
            <person name="Kudrna D."/>
            <person name="Kulathinal R.J."/>
            <person name="Kumar S."/>
            <person name="Kwok R."/>
            <person name="Lander E."/>
            <person name="Langley C.H."/>
            <person name="Lapoint R."/>
            <person name="Lazzaro B.P."/>
            <person name="Lee S.J."/>
            <person name="Levesque L."/>
            <person name="Li R."/>
            <person name="Lin C.F."/>
            <person name="Lin M.F."/>
            <person name="Lindblad-Toh K."/>
            <person name="Llopart A."/>
            <person name="Long M."/>
            <person name="Low L."/>
            <person name="Lozovsky E."/>
            <person name="Lu J."/>
            <person name="Luo M."/>
            <person name="Machado C.A."/>
            <person name="Makalowski W."/>
            <person name="Marzo M."/>
            <person name="Matsuda M."/>
            <person name="Matzkin L."/>
            <person name="McAllister B."/>
            <person name="McBride C.S."/>
            <person name="McKernan B."/>
            <person name="McKernan K."/>
            <person name="Mendez-Lago M."/>
            <person name="Minx P."/>
            <person name="Mollenhauer M.U."/>
            <person name="Montooth K."/>
            <person name="Mount S.M."/>
            <person name="Mu X."/>
            <person name="Myers E."/>
            <person name="Negre B."/>
            <person name="Newfeld S."/>
            <person name="Nielsen R."/>
            <person name="Noor M.A."/>
            <person name="O'Grady P."/>
            <person name="Pachter L."/>
            <person name="Papaceit M."/>
            <person name="Parisi M.J."/>
            <person name="Parisi M."/>
            <person name="Parts L."/>
            <person name="Pedersen J.S."/>
            <person name="Pesole G."/>
            <person name="Phillippy A.M."/>
            <person name="Ponting C.P."/>
            <person name="Pop M."/>
            <person name="Porcelli D."/>
            <person name="Powell J.R."/>
            <person name="Prohaska S."/>
            <person name="Pruitt K."/>
            <person name="Puig M."/>
            <person name="Quesneville H."/>
            <person name="Ram K.R."/>
            <person name="Rand D."/>
            <person name="Rasmussen M.D."/>
            <person name="Reed L.K."/>
            <person name="Reenan R."/>
            <person name="Reily A."/>
            <person name="Remington K.A."/>
            <person name="Rieger T.T."/>
            <person name="Ritchie M.G."/>
            <person name="Robin C."/>
            <person name="Rogers Y.H."/>
            <person name="Rohde C."/>
            <person name="Rozas J."/>
            <person name="Rubenfield M.J."/>
            <person name="Ruiz A."/>
            <person name="Russo S."/>
            <person name="Salzberg S.L."/>
            <person name="Sanchez-Gracia A."/>
            <person name="Saranga D.J."/>
            <person name="Sato H."/>
            <person name="Schaeffer S.W."/>
            <person name="Schatz M.C."/>
            <person name="Schlenke T."/>
            <person name="Schwartz R."/>
            <person name="Segarra C."/>
            <person name="Singh R.S."/>
            <person name="Sirot L."/>
            <person name="Sirota M."/>
            <person name="Sisneros N.B."/>
            <person name="Smith C.D."/>
            <person name="Smith T.F."/>
            <person name="Spieth J."/>
            <person name="Stage D.E."/>
            <person name="Stark A."/>
            <person name="Stephan W."/>
            <person name="Strausberg R.L."/>
            <person name="Strempel S."/>
            <person name="Sturgill D."/>
            <person name="Sutton G."/>
            <person name="Sutton G.G."/>
            <person name="Tao W."/>
            <person name="Teichmann S."/>
            <person name="Tobari Y.N."/>
            <person name="Tomimura Y."/>
            <person name="Tsolas J.M."/>
            <person name="Valente V.L."/>
            <person name="Venter E."/>
            <person name="Venter J.C."/>
            <person name="Vicario S."/>
            <person name="Vieira F.G."/>
            <person name="Vilella A.J."/>
            <person name="Villasante A."/>
            <person name="Walenz B."/>
            <person name="Wang J."/>
            <person name="Wasserman M."/>
            <person name="Watts T."/>
            <person name="Wilson D."/>
            <person name="Wilson R.K."/>
            <person name="Wing R.A."/>
            <person name="Wolfner M.F."/>
            <person name="Wong A."/>
            <person name="Wong G.K."/>
            <person name="Wu C.I."/>
            <person name="Wu G."/>
            <person name="Yamamoto D."/>
            <person name="Yang H.P."/>
            <person name="Yang S.P."/>
            <person name="Yorke J.A."/>
            <person name="Yoshida K."/>
            <person name="Zdobnov E."/>
            <person name="Zhang P."/>
            <person name="Zhang Y."/>
            <person name="Zimin A.V."/>
            <person name="Baldwin J."/>
            <person name="Abdouelleil A."/>
            <person name="Abdulkadir J."/>
            <person name="Abebe A."/>
            <person name="Abera B."/>
            <person name="Abreu J."/>
            <person name="Acer S.C."/>
            <person name="Aftuck L."/>
            <person name="Alexander A."/>
            <person name="An P."/>
            <person name="Anderson E."/>
            <person name="Anderson S."/>
            <person name="Arachi H."/>
            <person name="Azer M."/>
            <person name="Bachantsang P."/>
            <person name="Barry A."/>
            <person name="Bayul T."/>
            <person name="Berlin A."/>
            <person name="Bessette D."/>
            <person name="Bloom T."/>
            <person name="Blye J."/>
            <person name="Boguslavskiy L."/>
            <person name="Bonnet C."/>
            <person name="Boukhgalter B."/>
            <person name="Bourzgui I."/>
            <person name="Brown A."/>
            <person name="Cahill P."/>
            <person name="Channer S."/>
            <person name="Cheshatsang Y."/>
            <person name="Chuda L."/>
            <person name="Citroen M."/>
            <person name="Collymore A."/>
            <person name="Cooke P."/>
            <person name="Costello M."/>
            <person name="D'Aco K."/>
            <person name="Daza R."/>
            <person name="De Haan G."/>
            <person name="DeGray S."/>
            <person name="DeMaso C."/>
            <person name="Dhargay N."/>
            <person name="Dooley K."/>
            <person name="Dooley E."/>
            <person name="Doricent M."/>
            <person name="Dorje P."/>
            <person name="Dorjee K."/>
            <person name="Dupes A."/>
            <person name="Elong R."/>
            <person name="Falk J."/>
            <person name="Farina A."/>
            <person name="Faro S."/>
            <person name="Ferguson D."/>
            <person name="Fisher S."/>
            <person name="Foley C.D."/>
            <person name="Franke A."/>
            <person name="Friedrich D."/>
            <person name="Gadbois L."/>
            <person name="Gearin G."/>
            <person name="Gearin C.R."/>
            <person name="Giannoukos G."/>
            <person name="Goode T."/>
            <person name="Graham J."/>
            <person name="Grandbois E."/>
            <person name="Grewal S."/>
            <person name="Gyaltsen K."/>
            <person name="Hafez N."/>
            <person name="Hagos B."/>
            <person name="Hall J."/>
            <person name="Henson C."/>
            <person name="Hollinger A."/>
            <person name="Honan T."/>
            <person name="Huard M.D."/>
            <person name="Hughes L."/>
            <person name="Hurhula B."/>
            <person name="Husby M.E."/>
            <person name="Kamat A."/>
            <person name="Kanga B."/>
            <person name="Kashin S."/>
            <person name="Khazanovich D."/>
            <person name="Kisner P."/>
            <person name="Lance K."/>
            <person name="Lara M."/>
            <person name="Lee W."/>
            <person name="Lennon N."/>
            <person name="Letendre F."/>
            <person name="LeVine R."/>
            <person name="Lipovsky A."/>
            <person name="Liu X."/>
            <person name="Liu J."/>
            <person name="Liu S."/>
            <person name="Lokyitsang T."/>
            <person name="Lokyitsang Y."/>
            <person name="Lubonja R."/>
            <person name="Lui A."/>
            <person name="MacDonald P."/>
            <person name="Magnisalis V."/>
            <person name="Maru K."/>
            <person name="Matthews C."/>
            <person name="McCusker W."/>
            <person name="McDonough S."/>
            <person name="Mehta T."/>
            <person name="Meldrim J."/>
            <person name="Meneus L."/>
            <person name="Mihai O."/>
            <person name="Mihalev A."/>
            <person name="Mihova T."/>
            <person name="Mittelman R."/>
            <person name="Mlenga V."/>
            <person name="Montmayeur A."/>
            <person name="Mulrain L."/>
            <person name="Navidi A."/>
            <person name="Naylor J."/>
            <person name="Negash T."/>
            <person name="Nguyen T."/>
            <person name="Nguyen N."/>
            <person name="Nicol R."/>
            <person name="Norbu C."/>
            <person name="Norbu N."/>
            <person name="Novod N."/>
            <person name="O'Neill B."/>
            <person name="Osman S."/>
            <person name="Markiewicz E."/>
            <person name="Oyono O.L."/>
            <person name="Patti C."/>
            <person name="Phunkhang P."/>
            <person name="Pierre F."/>
            <person name="Priest M."/>
            <person name="Raghuraman S."/>
            <person name="Rege F."/>
            <person name="Reyes R."/>
            <person name="Rise C."/>
            <person name="Rogov P."/>
            <person name="Ross K."/>
            <person name="Ryan E."/>
            <person name="Settipalli S."/>
            <person name="Shea T."/>
            <person name="Sherpa N."/>
            <person name="Shi L."/>
            <person name="Shih D."/>
            <person name="Sparrow T."/>
            <person name="Spaulding J."/>
            <person name="Stalker J."/>
            <person name="Stange-Thomann N."/>
            <person name="Stavropoulos S."/>
            <person name="Stone C."/>
            <person name="Strader C."/>
            <person name="Tesfaye S."/>
            <person name="Thomson T."/>
            <person name="Thoulutsang Y."/>
            <person name="Thoulutsang D."/>
            <person name="Topham K."/>
            <person name="Topping I."/>
            <person name="Tsamla T."/>
            <person name="Vassiliev H."/>
            <person name="Vo A."/>
            <person name="Wangchuk T."/>
            <person name="Wangdi T."/>
            <person name="Weiand M."/>
            <person name="Wilkinson J."/>
            <person name="Wilson A."/>
            <person name="Yadav S."/>
            <person name="Young G."/>
            <person name="Yu Q."/>
            <person name="Zembek L."/>
            <person name="Zhong D."/>
            <person name="Zimmer A."/>
            <person name="Zwirko Z."/>
            <person name="Jaffe D.B."/>
            <person name="Alvarez P."/>
            <person name="Brockman W."/>
            <person name="Butler J."/>
            <person name="Chin C."/>
            <person name="Gnerre S."/>
            <person name="Grabherr M."/>
            <person name="Kleber M."/>
            <person name="Mauceli E."/>
            <person name="MacCallum I."/>
        </authorList>
    </citation>
    <scope>NUCLEOTIDE SEQUENCE [LARGE SCALE GENOMIC DNA]</scope>
    <source>
        <strain evidence="4">Tucson 15010-1051.87</strain>
    </source>
</reference>
<dbReference type="STRING" id="7244.B4LQN9"/>
<evidence type="ECO:0000256" key="2">
    <source>
        <dbReference type="ARBA" id="ARBA00022741"/>
    </source>
</evidence>
<dbReference type="NCBIfam" id="TIGR00231">
    <property type="entry name" value="small_GTP"/>
    <property type="match status" value="1"/>
</dbReference>
<dbReference type="Pfam" id="PF00071">
    <property type="entry name" value="Ras"/>
    <property type="match status" value="1"/>
</dbReference>
<dbReference type="GO" id="GO:0003924">
    <property type="term" value="F:GTPase activity"/>
    <property type="evidence" value="ECO:0007669"/>
    <property type="project" value="InterPro"/>
</dbReference>
<accession>B4LQN9</accession>
<dbReference type="HOGENOM" id="CLU_041217_24_5_1"/>
<dbReference type="SMART" id="SM00174">
    <property type="entry name" value="RHO"/>
    <property type="match status" value="1"/>
</dbReference>
<dbReference type="EMBL" id="CH940649">
    <property type="protein sequence ID" value="EDW64496.2"/>
    <property type="molecule type" value="Genomic_DNA"/>
</dbReference>
<organism evidence="3 4">
    <name type="scientific">Drosophila virilis</name>
    <name type="common">Fruit fly</name>
    <dbReference type="NCBI Taxonomy" id="7244"/>
    <lineage>
        <taxon>Eukaryota</taxon>
        <taxon>Metazoa</taxon>
        <taxon>Ecdysozoa</taxon>
        <taxon>Arthropoda</taxon>
        <taxon>Hexapoda</taxon>
        <taxon>Insecta</taxon>
        <taxon>Pterygota</taxon>
        <taxon>Neoptera</taxon>
        <taxon>Endopterygota</taxon>
        <taxon>Diptera</taxon>
        <taxon>Brachycera</taxon>
        <taxon>Muscomorpha</taxon>
        <taxon>Ephydroidea</taxon>
        <taxon>Drosophilidae</taxon>
        <taxon>Drosophila</taxon>
    </lineage>
</organism>
<dbReference type="SUPFAM" id="SSF52540">
    <property type="entry name" value="P-loop containing nucleoside triphosphate hydrolases"/>
    <property type="match status" value="1"/>
</dbReference>
<dbReference type="SMART" id="SM00175">
    <property type="entry name" value="RAB"/>
    <property type="match status" value="1"/>
</dbReference>
<dbReference type="Gene3D" id="3.40.50.300">
    <property type="entry name" value="P-loop containing nucleotide triphosphate hydrolases"/>
    <property type="match status" value="1"/>
</dbReference>